<dbReference type="RefSeq" id="WP_285671026.1">
    <property type="nucleotide sequence ID" value="NZ_BSYI01000009.1"/>
</dbReference>
<evidence type="ECO:0008006" key="3">
    <source>
        <dbReference type="Google" id="ProtNLM"/>
    </source>
</evidence>
<gene>
    <name evidence="1" type="ORF">LNKW23_14770</name>
</gene>
<sequence>MNLWDIFLGSRDLRVYKWKHYFPAYERHFARFRNRPVVMLEIGVAGGGSLQMWKRYLGPQAVIVGIDIKEACRSAEEDQIAVRIGSQADPAFLAGVLEEFGPPDIVLDDGSHRMEHVRASFETLYPAMARDGVYMVEDMMTAYDPAYGGGQGTAASFVEHAKAVVDRMNGAHWGQGDDFHARHTVSVHFYDGIVAFERGFYAGERSAVKMGHRSAKDRWRLL</sequence>
<dbReference type="Pfam" id="PF04989">
    <property type="entry name" value="RMNT_CmcI"/>
    <property type="match status" value="1"/>
</dbReference>
<dbReference type="InterPro" id="IPR007072">
    <property type="entry name" value="RNMT_CmcI"/>
</dbReference>
<name>A0ABQ6LG18_9RHOB</name>
<dbReference type="SUPFAM" id="SSF53335">
    <property type="entry name" value="S-adenosyl-L-methionine-dependent methyltransferases"/>
    <property type="match status" value="1"/>
</dbReference>
<evidence type="ECO:0000313" key="1">
    <source>
        <dbReference type="EMBL" id="GMG82264.1"/>
    </source>
</evidence>
<dbReference type="EMBL" id="BSYI01000009">
    <property type="protein sequence ID" value="GMG82264.1"/>
    <property type="molecule type" value="Genomic_DNA"/>
</dbReference>
<dbReference type="Gene3D" id="3.40.50.150">
    <property type="entry name" value="Vaccinia Virus protein VP39"/>
    <property type="match status" value="1"/>
</dbReference>
<organism evidence="1 2">
    <name type="scientific">Paralimibaculum aggregatum</name>
    <dbReference type="NCBI Taxonomy" id="3036245"/>
    <lineage>
        <taxon>Bacteria</taxon>
        <taxon>Pseudomonadati</taxon>
        <taxon>Pseudomonadota</taxon>
        <taxon>Alphaproteobacteria</taxon>
        <taxon>Rhodobacterales</taxon>
        <taxon>Paracoccaceae</taxon>
        <taxon>Paralimibaculum</taxon>
    </lineage>
</organism>
<proteinExistence type="predicted"/>
<accession>A0ABQ6LG18</accession>
<dbReference type="InterPro" id="IPR029063">
    <property type="entry name" value="SAM-dependent_MTases_sf"/>
</dbReference>
<protein>
    <recommendedName>
        <fullName evidence="3">Class I SAM-dependent methyltransferase</fullName>
    </recommendedName>
</protein>
<comment type="caution">
    <text evidence="1">The sequence shown here is derived from an EMBL/GenBank/DDBJ whole genome shotgun (WGS) entry which is preliminary data.</text>
</comment>
<reference evidence="1 2" key="1">
    <citation type="submission" date="2023-04" db="EMBL/GenBank/DDBJ databases">
        <title>Marinoamorphus aggregata gen. nov., sp. Nov., isolate from tissue of brittle star Ophioplocus japonicus.</title>
        <authorList>
            <person name="Kawano K."/>
            <person name="Sawayama S."/>
            <person name="Nakagawa S."/>
        </authorList>
    </citation>
    <scope>NUCLEOTIDE SEQUENCE [LARGE SCALE GENOMIC DNA]</scope>
    <source>
        <strain evidence="1 2">NKW23</strain>
    </source>
</reference>
<evidence type="ECO:0000313" key="2">
    <source>
        <dbReference type="Proteomes" id="UP001239909"/>
    </source>
</evidence>
<keyword evidence="2" id="KW-1185">Reference proteome</keyword>
<dbReference type="Proteomes" id="UP001239909">
    <property type="component" value="Unassembled WGS sequence"/>
</dbReference>